<protein>
    <recommendedName>
        <fullName evidence="6">JmjC domain-containing protein</fullName>
    </recommendedName>
</protein>
<feature type="domain" description="JmjC" evidence="6">
    <location>
        <begin position="95"/>
        <end position="221"/>
    </location>
</feature>
<dbReference type="InterPro" id="IPR003347">
    <property type="entry name" value="JmjC_dom"/>
</dbReference>
<evidence type="ECO:0000313" key="8">
    <source>
        <dbReference type="Proteomes" id="UP000642180"/>
    </source>
</evidence>
<dbReference type="SMART" id="SM00558">
    <property type="entry name" value="JmjC"/>
    <property type="match status" value="1"/>
</dbReference>
<evidence type="ECO:0000256" key="5">
    <source>
        <dbReference type="ARBA" id="ARBA00023004"/>
    </source>
</evidence>
<dbReference type="Gene3D" id="3.40.366.30">
    <property type="entry name" value="50S ribosomal protein L16 arginine hydroxylase, Chain A, Domain 2"/>
    <property type="match status" value="1"/>
</dbReference>
<dbReference type="Pfam" id="PF20514">
    <property type="entry name" value="WHD_ROXA"/>
    <property type="match status" value="1"/>
</dbReference>
<dbReference type="InterPro" id="IPR046799">
    <property type="entry name" value="ROXA-like_wH"/>
</dbReference>
<reference evidence="8" key="1">
    <citation type="journal article" date="2019" name="Int. J. Syst. Evol. Microbiol.">
        <title>The Global Catalogue of Microorganisms (GCM) 10K type strain sequencing project: providing services to taxonomists for standard genome sequencing and annotation.</title>
        <authorList>
            <consortium name="The Broad Institute Genomics Platform"/>
            <consortium name="The Broad Institute Genome Sequencing Center for Infectious Disease"/>
            <person name="Wu L."/>
            <person name="Ma J."/>
        </authorList>
    </citation>
    <scope>NUCLEOTIDE SEQUENCE [LARGE SCALE GENOMIC DNA]</scope>
    <source>
        <strain evidence="8">CCM 2767</strain>
    </source>
</reference>
<evidence type="ECO:0000256" key="1">
    <source>
        <dbReference type="ARBA" id="ARBA00001954"/>
    </source>
</evidence>
<dbReference type="SUPFAM" id="SSF51197">
    <property type="entry name" value="Clavaminate synthase-like"/>
    <property type="match status" value="1"/>
</dbReference>
<accession>A0A8J3AN03</accession>
<comment type="cofactor">
    <cofactor evidence="1">
        <name>Fe(2+)</name>
        <dbReference type="ChEBI" id="CHEBI:29033"/>
    </cofactor>
</comment>
<keyword evidence="3" id="KW-0223">Dioxygenase</keyword>
<dbReference type="Proteomes" id="UP000642180">
    <property type="component" value="Unassembled WGS sequence"/>
</dbReference>
<evidence type="ECO:0000256" key="2">
    <source>
        <dbReference type="ARBA" id="ARBA00022723"/>
    </source>
</evidence>
<name>A0A8J3AN03_9BURK</name>
<dbReference type="EMBL" id="BMDI01000001">
    <property type="protein sequence ID" value="GGI17712.1"/>
    <property type="molecule type" value="Genomic_DNA"/>
</dbReference>
<dbReference type="Gene3D" id="2.60.120.650">
    <property type="entry name" value="Cupin"/>
    <property type="match status" value="1"/>
</dbReference>
<gene>
    <name evidence="7" type="ORF">GCM10008066_10350</name>
</gene>
<dbReference type="PANTHER" id="PTHR13096:SF8">
    <property type="entry name" value="RIBOSOMAL OXYGENASE 1"/>
    <property type="match status" value="1"/>
</dbReference>
<dbReference type="GO" id="GO:0046872">
    <property type="term" value="F:metal ion binding"/>
    <property type="evidence" value="ECO:0007669"/>
    <property type="project" value="UniProtKB-KW"/>
</dbReference>
<evidence type="ECO:0000256" key="3">
    <source>
        <dbReference type="ARBA" id="ARBA00022964"/>
    </source>
</evidence>
<dbReference type="PROSITE" id="PS51184">
    <property type="entry name" value="JMJC"/>
    <property type="match status" value="1"/>
</dbReference>
<sequence length="377" mass="42766">MKKLTLLNGLTAAEFLRDYWHKKPLLIRQAIPDFQPLLSRDALFDLVRQDDVESRLITHAKREWKMESGPFETIPPLTQKNWTLLVQGVNLHDDGVDALMRQFSFIPDTRLDDLMISYATETGGVGAHFDSYDVFLLQAHGRRRWRISAQDDLSLVDGVPLKILKNFQPEEEFILEPGDMLYLPPHYAHEGTAMDECMTYSIGFRAPSYQELGEAFLESMIDTIDLPGRYADPDLKPARHPAEISSAMLSRIGAELNKMRFTQDDMALFLGEYLSEPKMNVSFTAPDASLSRSKFVQQANKAGVHLSRKTQMLYRKPYVFINGTSFEVVQADMEILGALADQRKLSAHAFALASSDVMDALHTWYADGWLLLSGKEK</sequence>
<keyword evidence="2" id="KW-0479">Metal-binding</keyword>
<dbReference type="InterPro" id="IPR039994">
    <property type="entry name" value="NO66-like"/>
</dbReference>
<proteinExistence type="predicted"/>
<evidence type="ECO:0000259" key="6">
    <source>
        <dbReference type="PROSITE" id="PS51184"/>
    </source>
</evidence>
<dbReference type="Pfam" id="PF08007">
    <property type="entry name" value="JmjC_2"/>
    <property type="match status" value="1"/>
</dbReference>
<comment type="caution">
    <text evidence="7">The sequence shown here is derived from an EMBL/GenBank/DDBJ whole genome shotgun (WGS) entry which is preliminary data.</text>
</comment>
<dbReference type="AlphaFoldDB" id="A0A8J3AN03"/>
<dbReference type="PANTHER" id="PTHR13096">
    <property type="entry name" value="MINA53 MYC INDUCED NUCLEAR ANTIGEN"/>
    <property type="match status" value="1"/>
</dbReference>
<dbReference type="GO" id="GO:0016706">
    <property type="term" value="F:2-oxoglutarate-dependent dioxygenase activity"/>
    <property type="evidence" value="ECO:0007669"/>
    <property type="project" value="TreeGrafter"/>
</dbReference>
<keyword evidence="4" id="KW-0560">Oxidoreductase</keyword>
<evidence type="ECO:0000256" key="4">
    <source>
        <dbReference type="ARBA" id="ARBA00023002"/>
    </source>
</evidence>
<keyword evidence="8" id="KW-1185">Reference proteome</keyword>
<evidence type="ECO:0000313" key="7">
    <source>
        <dbReference type="EMBL" id="GGI17712.1"/>
    </source>
</evidence>
<organism evidence="7 8">
    <name type="scientific">Oxalicibacterium faecigallinarum</name>
    <dbReference type="NCBI Taxonomy" id="573741"/>
    <lineage>
        <taxon>Bacteria</taxon>
        <taxon>Pseudomonadati</taxon>
        <taxon>Pseudomonadota</taxon>
        <taxon>Betaproteobacteria</taxon>
        <taxon>Burkholderiales</taxon>
        <taxon>Oxalobacteraceae</taxon>
        <taxon>Oxalicibacterium</taxon>
    </lineage>
</organism>
<keyword evidence="5" id="KW-0408">Iron</keyword>
<dbReference type="RefSeq" id="WP_188380196.1">
    <property type="nucleotide sequence ID" value="NZ_BMDI01000001.1"/>
</dbReference>